<dbReference type="InterPro" id="IPR006135">
    <property type="entry name" value="T3SS_substrate_exporter"/>
</dbReference>
<evidence type="ECO:0000313" key="16">
    <source>
        <dbReference type="Proteomes" id="UP000501669"/>
    </source>
</evidence>
<feature type="transmembrane region" description="Helical" evidence="13">
    <location>
        <begin position="196"/>
        <end position="215"/>
    </location>
</feature>
<feature type="region of interest" description="Disordered" evidence="14">
    <location>
        <begin position="1"/>
        <end position="27"/>
    </location>
</feature>
<gene>
    <name evidence="13 15" type="primary">flhB</name>
    <name evidence="15" type="ORF">C6Y56_08015</name>
</gene>
<dbReference type="SUPFAM" id="SSF160544">
    <property type="entry name" value="EscU C-terminal domain-like"/>
    <property type="match status" value="1"/>
</dbReference>
<dbReference type="AlphaFoldDB" id="A0A7Z3C2Y3"/>
<keyword evidence="9 13" id="KW-1133">Transmembrane helix</keyword>
<evidence type="ECO:0000313" key="15">
    <source>
        <dbReference type="EMBL" id="QJP94552.1"/>
    </source>
</evidence>
<protein>
    <recommendedName>
        <fullName evidence="3 13">Flagellar biosynthetic protein FlhB</fullName>
    </recommendedName>
</protein>
<evidence type="ECO:0000256" key="8">
    <source>
        <dbReference type="ARBA" id="ARBA00022927"/>
    </source>
</evidence>
<keyword evidence="4 13" id="KW-0813">Transport</keyword>
<evidence type="ECO:0000256" key="13">
    <source>
        <dbReference type="RuleBase" id="RU364091"/>
    </source>
</evidence>
<evidence type="ECO:0000256" key="2">
    <source>
        <dbReference type="ARBA" id="ARBA00010690"/>
    </source>
</evidence>
<feature type="compositionally biased region" description="Basic and acidic residues" evidence="14">
    <location>
        <begin position="7"/>
        <end position="27"/>
    </location>
</feature>
<keyword evidence="7 13" id="KW-1005">Bacterial flagellum biogenesis</keyword>
<keyword evidence="15" id="KW-0969">Cilium</keyword>
<evidence type="ECO:0000256" key="3">
    <source>
        <dbReference type="ARBA" id="ARBA00021622"/>
    </source>
</evidence>
<dbReference type="GO" id="GO:0044780">
    <property type="term" value="P:bacterial-type flagellum assembly"/>
    <property type="evidence" value="ECO:0007669"/>
    <property type="project" value="InterPro"/>
</dbReference>
<dbReference type="Gene3D" id="6.10.250.2080">
    <property type="match status" value="1"/>
</dbReference>
<keyword evidence="8 13" id="KW-0653">Protein transport</keyword>
<evidence type="ECO:0000256" key="11">
    <source>
        <dbReference type="ARBA" id="ARBA00023225"/>
    </source>
</evidence>
<organism evidence="15 16">
    <name type="scientific">Pseudomonas fluorescens</name>
    <dbReference type="NCBI Taxonomy" id="294"/>
    <lineage>
        <taxon>Bacteria</taxon>
        <taxon>Pseudomonadati</taxon>
        <taxon>Pseudomonadota</taxon>
        <taxon>Gammaproteobacteria</taxon>
        <taxon>Pseudomonadales</taxon>
        <taxon>Pseudomonadaceae</taxon>
        <taxon>Pseudomonas</taxon>
    </lineage>
</organism>
<comment type="function">
    <text evidence="12 13">Required for formation of the rod structure in the basal body of the flagellar apparatus. Together with FliI and FliH, may constitute the export apparatus of flagellin.</text>
</comment>
<dbReference type="EMBL" id="CP027561">
    <property type="protein sequence ID" value="QJP94552.1"/>
    <property type="molecule type" value="Genomic_DNA"/>
</dbReference>
<name>A0A7Z3C2Y3_PSEFL</name>
<dbReference type="RefSeq" id="WP_169429411.1">
    <property type="nucleotide sequence ID" value="NZ_CP027561.1"/>
</dbReference>
<evidence type="ECO:0000256" key="1">
    <source>
        <dbReference type="ARBA" id="ARBA00004651"/>
    </source>
</evidence>
<dbReference type="PRINTS" id="PR00950">
    <property type="entry name" value="TYPE3IMSPROT"/>
</dbReference>
<dbReference type="Pfam" id="PF01312">
    <property type="entry name" value="Bac_export_2"/>
    <property type="match status" value="1"/>
</dbReference>
<evidence type="ECO:0000256" key="6">
    <source>
        <dbReference type="ARBA" id="ARBA00022692"/>
    </source>
</evidence>
<dbReference type="InterPro" id="IPR029025">
    <property type="entry name" value="T3SS_substrate_exporter_C"/>
</dbReference>
<sequence length="379" mass="41857">MAESESGQDKTEDPTEKRKKDSREKGEIARSKELNTLAIMLAGSGALLVFGGMLAQDLMELMRMNFTLSREVIMDQGAMGKFLMSSGLTALVAIQPIMITLLLAAFLGPIALGGWLFAAGSLAPKFSRMNPASGFKRMFSMKSVVELLKALAKFLIILAVALVVLSGDVDDLLRIAHEPMDRAIIHSLQVVGWSTLWMACGLIIIAAVDVPVQIWESIKKLKMTKQEVRDEHKDQEGRPEVKQRIRQVQREMSQRRMMAAIPDADVVITNPTHYAVALKYDSEKGGAPVLLAKGSDFLALKIREIAVANEVMLLESPALARSIYYSTELEEEIPGGLYLAVAQVLAYVYQIRQHRAGKGKFPEPLKDDLPIPPDLRRDS</sequence>
<evidence type="ECO:0000256" key="7">
    <source>
        <dbReference type="ARBA" id="ARBA00022795"/>
    </source>
</evidence>
<proteinExistence type="inferred from homology"/>
<keyword evidence="6 13" id="KW-0812">Transmembrane</keyword>
<evidence type="ECO:0000256" key="14">
    <source>
        <dbReference type="SAM" id="MobiDB-lite"/>
    </source>
</evidence>
<evidence type="ECO:0000256" key="4">
    <source>
        <dbReference type="ARBA" id="ARBA00022448"/>
    </source>
</evidence>
<feature type="transmembrane region" description="Helical" evidence="13">
    <location>
        <begin position="144"/>
        <end position="165"/>
    </location>
</feature>
<accession>A0A7Z3C2Y3</accession>
<feature type="transmembrane region" description="Helical" evidence="13">
    <location>
        <begin position="103"/>
        <end position="123"/>
    </location>
</feature>
<dbReference type="NCBIfam" id="TIGR00328">
    <property type="entry name" value="flhB"/>
    <property type="match status" value="1"/>
</dbReference>
<keyword evidence="10 13" id="KW-0472">Membrane</keyword>
<dbReference type="FunFam" id="3.40.1690.10:FF:000001">
    <property type="entry name" value="Flagellar biosynthetic protein FlhB"/>
    <property type="match status" value="1"/>
</dbReference>
<evidence type="ECO:0000256" key="5">
    <source>
        <dbReference type="ARBA" id="ARBA00022475"/>
    </source>
</evidence>
<dbReference type="GO" id="GO:0005886">
    <property type="term" value="C:plasma membrane"/>
    <property type="evidence" value="ECO:0007669"/>
    <property type="project" value="UniProtKB-SubCell"/>
</dbReference>
<keyword evidence="15" id="KW-0282">Flagellum</keyword>
<keyword evidence="5 13" id="KW-1003">Cell membrane</keyword>
<comment type="similarity">
    <text evidence="2 13">Belongs to the type III secretion exporter family.</text>
</comment>
<evidence type="ECO:0000256" key="10">
    <source>
        <dbReference type="ARBA" id="ARBA00023136"/>
    </source>
</evidence>
<evidence type="ECO:0000256" key="12">
    <source>
        <dbReference type="ARBA" id="ARBA00025078"/>
    </source>
</evidence>
<feature type="transmembrane region" description="Helical" evidence="13">
    <location>
        <begin position="37"/>
        <end position="58"/>
    </location>
</feature>
<evidence type="ECO:0000256" key="9">
    <source>
        <dbReference type="ARBA" id="ARBA00022989"/>
    </source>
</evidence>
<dbReference type="PANTHER" id="PTHR30531">
    <property type="entry name" value="FLAGELLAR BIOSYNTHETIC PROTEIN FLHB"/>
    <property type="match status" value="1"/>
</dbReference>
<dbReference type="Proteomes" id="UP000501669">
    <property type="component" value="Chromosome"/>
</dbReference>
<dbReference type="PANTHER" id="PTHR30531:SF12">
    <property type="entry name" value="FLAGELLAR BIOSYNTHETIC PROTEIN FLHB"/>
    <property type="match status" value="1"/>
</dbReference>
<reference evidence="15 16" key="1">
    <citation type="submission" date="2018-03" db="EMBL/GenBank/DDBJ databases">
        <title>Complete genome sequence of Pseudomonas fluorescens sp. G7.</title>
        <authorList>
            <person name="Gao C.-H."/>
            <person name="Li Z."/>
            <person name="Cai P."/>
        </authorList>
    </citation>
    <scope>NUCLEOTIDE SEQUENCE [LARGE SCALE GENOMIC DNA]</scope>
    <source>
        <strain evidence="15 16">G7</strain>
    </source>
</reference>
<keyword evidence="15" id="KW-0966">Cell projection</keyword>
<comment type="subcellular location">
    <subcellularLocation>
        <location evidence="1">Cell membrane</location>
        <topology evidence="1">Multi-pass membrane protein</topology>
    </subcellularLocation>
</comment>
<dbReference type="Gene3D" id="3.40.1690.10">
    <property type="entry name" value="secretion proteins EscU"/>
    <property type="match status" value="1"/>
</dbReference>
<keyword evidence="11 13" id="KW-1006">Bacterial flagellum protein export</keyword>
<dbReference type="GO" id="GO:0009306">
    <property type="term" value="P:protein secretion"/>
    <property type="evidence" value="ECO:0007669"/>
    <property type="project" value="InterPro"/>
</dbReference>
<dbReference type="InterPro" id="IPR006136">
    <property type="entry name" value="FlhB"/>
</dbReference>